<evidence type="ECO:0000313" key="2">
    <source>
        <dbReference type="Proteomes" id="UP000011135"/>
    </source>
</evidence>
<dbReference type="Proteomes" id="UP000011135">
    <property type="component" value="Unassembled WGS sequence"/>
</dbReference>
<protein>
    <submittedName>
        <fullName evidence="1">Uncharacterized protein</fullName>
    </submittedName>
</protein>
<comment type="caution">
    <text evidence="1">The sequence shown here is derived from an EMBL/GenBank/DDBJ whole genome shotgun (WGS) entry which is preliminary data.</text>
</comment>
<dbReference type="EMBL" id="AMZN01000129">
    <property type="protein sequence ID" value="ELR68212.1"/>
    <property type="molecule type" value="Genomic_DNA"/>
</dbReference>
<evidence type="ECO:0000313" key="1">
    <source>
        <dbReference type="EMBL" id="ELR68212.1"/>
    </source>
</evidence>
<reference evidence="1 2" key="1">
    <citation type="submission" date="2012-12" db="EMBL/GenBank/DDBJ databases">
        <title>Genome assembly of Fulvivirga imtechensis AK7.</title>
        <authorList>
            <person name="Nupur N."/>
            <person name="Khatri I."/>
            <person name="Kumar R."/>
            <person name="Subramanian S."/>
            <person name="Pinnaka A."/>
        </authorList>
    </citation>
    <scope>NUCLEOTIDE SEQUENCE [LARGE SCALE GENOMIC DNA]</scope>
    <source>
        <strain evidence="1 2">AK7</strain>
    </source>
</reference>
<proteinExistence type="predicted"/>
<dbReference type="AlphaFoldDB" id="L8JLE1"/>
<accession>L8JLE1</accession>
<gene>
    <name evidence="1" type="ORF">C900_00627</name>
</gene>
<organism evidence="1 2">
    <name type="scientific">Fulvivirga imtechensis AK7</name>
    <dbReference type="NCBI Taxonomy" id="1237149"/>
    <lineage>
        <taxon>Bacteria</taxon>
        <taxon>Pseudomonadati</taxon>
        <taxon>Bacteroidota</taxon>
        <taxon>Cytophagia</taxon>
        <taxon>Cytophagales</taxon>
        <taxon>Fulvivirgaceae</taxon>
        <taxon>Fulvivirga</taxon>
    </lineage>
</organism>
<keyword evidence="2" id="KW-1185">Reference proteome</keyword>
<name>L8JLE1_9BACT</name>
<sequence>MIFVNSALHPAIVRYLRLKLYTPMADSAEQVLQPVMGEV</sequence>